<accession>A0ABQ9AGS5</accession>
<protein>
    <submittedName>
        <fullName evidence="1">Uncharacterized protein</fullName>
    </submittedName>
</protein>
<sequence length="94" mass="10783">MWRLNCSLECHKCAACNYSRLAMNSLKTNSKLWSPQAGYELDRRHSYLGLPEHCESSFLERLRITFRYPSQKIGALKGGCICKCLIAENVQVQI</sequence>
<keyword evidence="2" id="KW-1185">Reference proteome</keyword>
<gene>
    <name evidence="1" type="ORF">OIU77_007253</name>
</gene>
<evidence type="ECO:0000313" key="2">
    <source>
        <dbReference type="Proteomes" id="UP001141253"/>
    </source>
</evidence>
<dbReference type="Proteomes" id="UP001141253">
    <property type="component" value="Chromosome 15W"/>
</dbReference>
<name>A0ABQ9AGS5_9ROSI</name>
<reference evidence="1" key="1">
    <citation type="submission" date="2022-10" db="EMBL/GenBank/DDBJ databases">
        <authorList>
            <person name="Hyden B.L."/>
            <person name="Feng K."/>
            <person name="Yates T."/>
            <person name="Jawdy S."/>
            <person name="Smart L.B."/>
            <person name="Muchero W."/>
        </authorList>
    </citation>
    <scope>NUCLEOTIDE SEQUENCE</scope>
    <source>
        <tissue evidence="1">Shoot tip</tissue>
    </source>
</reference>
<reference evidence="1" key="2">
    <citation type="journal article" date="2023" name="Int. J. Mol. Sci.">
        <title>De Novo Assembly and Annotation of 11 Diverse Shrub Willow (Salix) Genomes Reveals Novel Gene Organization in Sex-Linked Regions.</title>
        <authorList>
            <person name="Hyden B."/>
            <person name="Feng K."/>
            <person name="Yates T.B."/>
            <person name="Jawdy S."/>
            <person name="Cereghino C."/>
            <person name="Smart L.B."/>
            <person name="Muchero W."/>
        </authorList>
    </citation>
    <scope>NUCLEOTIDE SEQUENCE</scope>
    <source>
        <tissue evidence="1">Shoot tip</tissue>
    </source>
</reference>
<comment type="caution">
    <text evidence="1">The sequence shown here is derived from an EMBL/GenBank/DDBJ whole genome shotgun (WGS) entry which is preliminary data.</text>
</comment>
<organism evidence="1 2">
    <name type="scientific">Salix suchowensis</name>
    <dbReference type="NCBI Taxonomy" id="1278906"/>
    <lineage>
        <taxon>Eukaryota</taxon>
        <taxon>Viridiplantae</taxon>
        <taxon>Streptophyta</taxon>
        <taxon>Embryophyta</taxon>
        <taxon>Tracheophyta</taxon>
        <taxon>Spermatophyta</taxon>
        <taxon>Magnoliopsida</taxon>
        <taxon>eudicotyledons</taxon>
        <taxon>Gunneridae</taxon>
        <taxon>Pentapetalae</taxon>
        <taxon>rosids</taxon>
        <taxon>fabids</taxon>
        <taxon>Malpighiales</taxon>
        <taxon>Salicaceae</taxon>
        <taxon>Saliceae</taxon>
        <taxon>Salix</taxon>
    </lineage>
</organism>
<dbReference type="EMBL" id="JAPFFI010000020">
    <property type="protein sequence ID" value="KAJ6339255.1"/>
    <property type="molecule type" value="Genomic_DNA"/>
</dbReference>
<evidence type="ECO:0000313" key="1">
    <source>
        <dbReference type="EMBL" id="KAJ6339255.1"/>
    </source>
</evidence>
<proteinExistence type="predicted"/>